<accession>A0A8S2WWF4</accession>
<protein>
    <submittedName>
        <fullName evidence="1">Uncharacterized protein</fullName>
    </submittedName>
</protein>
<organism evidence="1 2">
    <name type="scientific">Rotaria magnacalcarata</name>
    <dbReference type="NCBI Taxonomy" id="392030"/>
    <lineage>
        <taxon>Eukaryota</taxon>
        <taxon>Metazoa</taxon>
        <taxon>Spiralia</taxon>
        <taxon>Gnathifera</taxon>
        <taxon>Rotifera</taxon>
        <taxon>Eurotatoria</taxon>
        <taxon>Bdelloidea</taxon>
        <taxon>Philodinida</taxon>
        <taxon>Philodinidae</taxon>
        <taxon>Rotaria</taxon>
    </lineage>
</organism>
<sequence>MQKTLLSFELLIEKNDLCQCSPLLLRWLDRNLRTLQKDDIKRIISAKEDLTSQWNDNELCIYYARPIHLLWIKQKWLERFPLNSKNEAEKWTQCIDLAIGSFLDKKEAQQSKRKTKDTSADHKRTKTLSTFEEKCKKSIELNLIC</sequence>
<gene>
    <name evidence="1" type="ORF">GIL414_LOCUS33031</name>
</gene>
<proteinExistence type="predicted"/>
<reference evidence="1" key="1">
    <citation type="submission" date="2021-02" db="EMBL/GenBank/DDBJ databases">
        <authorList>
            <person name="Nowell W R."/>
        </authorList>
    </citation>
    <scope>NUCLEOTIDE SEQUENCE</scope>
</reference>
<evidence type="ECO:0000313" key="2">
    <source>
        <dbReference type="Proteomes" id="UP000681720"/>
    </source>
</evidence>
<dbReference type="AlphaFoldDB" id="A0A8S2WWF4"/>
<dbReference type="EMBL" id="CAJOBJ010072029">
    <property type="protein sequence ID" value="CAF4464372.1"/>
    <property type="molecule type" value="Genomic_DNA"/>
</dbReference>
<comment type="caution">
    <text evidence="1">The sequence shown here is derived from an EMBL/GenBank/DDBJ whole genome shotgun (WGS) entry which is preliminary data.</text>
</comment>
<dbReference type="Proteomes" id="UP000681720">
    <property type="component" value="Unassembled WGS sequence"/>
</dbReference>
<name>A0A8S2WWF4_9BILA</name>
<evidence type="ECO:0000313" key="1">
    <source>
        <dbReference type="EMBL" id="CAF4464372.1"/>
    </source>
</evidence>